<dbReference type="PANTHER" id="PTHR43537:SF24">
    <property type="entry name" value="GLUCONATE OPERON TRANSCRIPTIONAL REPRESSOR"/>
    <property type="match status" value="1"/>
</dbReference>
<dbReference type="GO" id="GO:0003700">
    <property type="term" value="F:DNA-binding transcription factor activity"/>
    <property type="evidence" value="ECO:0007669"/>
    <property type="project" value="InterPro"/>
</dbReference>
<keyword evidence="1" id="KW-0805">Transcription regulation</keyword>
<feature type="region of interest" description="Disordered" evidence="4">
    <location>
        <begin position="214"/>
        <end position="234"/>
    </location>
</feature>
<proteinExistence type="predicted"/>
<keyword evidence="7" id="KW-1185">Reference proteome</keyword>
<dbReference type="Pfam" id="PF07729">
    <property type="entry name" value="FCD"/>
    <property type="match status" value="1"/>
</dbReference>
<dbReference type="SMART" id="SM00895">
    <property type="entry name" value="FCD"/>
    <property type="match status" value="1"/>
</dbReference>
<dbReference type="Proteomes" id="UP000243904">
    <property type="component" value="Chromosome I"/>
</dbReference>
<dbReference type="Pfam" id="PF00392">
    <property type="entry name" value="GntR"/>
    <property type="match status" value="1"/>
</dbReference>
<dbReference type="InterPro" id="IPR036388">
    <property type="entry name" value="WH-like_DNA-bd_sf"/>
</dbReference>
<dbReference type="InterPro" id="IPR000524">
    <property type="entry name" value="Tscrpt_reg_HTH_GntR"/>
</dbReference>
<evidence type="ECO:0000256" key="2">
    <source>
        <dbReference type="ARBA" id="ARBA00023125"/>
    </source>
</evidence>
<evidence type="ECO:0000313" key="6">
    <source>
        <dbReference type="EMBL" id="SDT56216.1"/>
    </source>
</evidence>
<sequence length="234" mass="26453">MARKLKRSNLSEDAYTVVRDMLLNGDRFNPGDKVSVEELSRELGVSRTPLWAAINRLEAERVVEVVPRQGVYLVDYDPGRALEMYIAREALEGMAARLAASNVTDRQLAILQRSIDDQRACLSSGDSDGYYTRTLEFHEEILRAANNVTLERLLKSVFAQMRAMRIQRNSIPTHLPQSCMDHEKILSAIRKRDPDLAEREARSHIQDLATAIRRERVPAQTPAAAKSRLSALAR</sequence>
<reference evidence="7" key="1">
    <citation type="submission" date="2016-10" db="EMBL/GenBank/DDBJ databases">
        <authorList>
            <person name="Varghese N."/>
            <person name="Submissions S."/>
        </authorList>
    </citation>
    <scope>NUCLEOTIDE SEQUENCE [LARGE SCALE GENOMIC DNA]</scope>
    <source>
        <strain evidence="7">GAS369</strain>
    </source>
</reference>
<dbReference type="Gene3D" id="1.10.10.10">
    <property type="entry name" value="Winged helix-like DNA-binding domain superfamily/Winged helix DNA-binding domain"/>
    <property type="match status" value="1"/>
</dbReference>
<feature type="compositionally biased region" description="Low complexity" evidence="4">
    <location>
        <begin position="223"/>
        <end position="234"/>
    </location>
</feature>
<evidence type="ECO:0000256" key="1">
    <source>
        <dbReference type="ARBA" id="ARBA00023015"/>
    </source>
</evidence>
<dbReference type="SUPFAM" id="SSF46785">
    <property type="entry name" value="Winged helix' DNA-binding domain"/>
    <property type="match status" value="1"/>
</dbReference>
<name>A0A1H2BEJ0_9BRAD</name>
<protein>
    <submittedName>
        <fullName evidence="6">Transcriptional regulator, GntR family</fullName>
    </submittedName>
</protein>
<organism evidence="6 7">
    <name type="scientific">Bradyrhizobium canariense</name>
    <dbReference type="NCBI Taxonomy" id="255045"/>
    <lineage>
        <taxon>Bacteria</taxon>
        <taxon>Pseudomonadati</taxon>
        <taxon>Pseudomonadota</taxon>
        <taxon>Alphaproteobacteria</taxon>
        <taxon>Hyphomicrobiales</taxon>
        <taxon>Nitrobacteraceae</taxon>
        <taxon>Bradyrhizobium</taxon>
    </lineage>
</organism>
<dbReference type="Gene3D" id="1.20.120.530">
    <property type="entry name" value="GntR ligand-binding domain-like"/>
    <property type="match status" value="1"/>
</dbReference>
<dbReference type="GO" id="GO:0003677">
    <property type="term" value="F:DNA binding"/>
    <property type="evidence" value="ECO:0007669"/>
    <property type="project" value="UniProtKB-KW"/>
</dbReference>
<gene>
    <name evidence="6" type="ORF">SAMN05444158_7054</name>
</gene>
<dbReference type="SUPFAM" id="SSF48008">
    <property type="entry name" value="GntR ligand-binding domain-like"/>
    <property type="match status" value="1"/>
</dbReference>
<feature type="domain" description="HTH gntR-type" evidence="5">
    <location>
        <begin position="8"/>
        <end position="76"/>
    </location>
</feature>
<dbReference type="InterPro" id="IPR036390">
    <property type="entry name" value="WH_DNA-bd_sf"/>
</dbReference>
<dbReference type="SMART" id="SM00345">
    <property type="entry name" value="HTH_GNTR"/>
    <property type="match status" value="1"/>
</dbReference>
<evidence type="ECO:0000313" key="7">
    <source>
        <dbReference type="Proteomes" id="UP000243904"/>
    </source>
</evidence>
<dbReference type="AlphaFoldDB" id="A0A1H2BEJ0"/>
<dbReference type="PANTHER" id="PTHR43537">
    <property type="entry name" value="TRANSCRIPTIONAL REGULATOR, GNTR FAMILY"/>
    <property type="match status" value="1"/>
</dbReference>
<keyword evidence="2" id="KW-0238">DNA-binding</keyword>
<evidence type="ECO:0000256" key="3">
    <source>
        <dbReference type="ARBA" id="ARBA00023163"/>
    </source>
</evidence>
<dbReference type="InterPro" id="IPR008920">
    <property type="entry name" value="TF_FadR/GntR_C"/>
</dbReference>
<evidence type="ECO:0000256" key="4">
    <source>
        <dbReference type="SAM" id="MobiDB-lite"/>
    </source>
</evidence>
<dbReference type="InterPro" id="IPR011711">
    <property type="entry name" value="GntR_C"/>
</dbReference>
<dbReference type="EMBL" id="LT629750">
    <property type="protein sequence ID" value="SDT56216.1"/>
    <property type="molecule type" value="Genomic_DNA"/>
</dbReference>
<dbReference type="PROSITE" id="PS50949">
    <property type="entry name" value="HTH_GNTR"/>
    <property type="match status" value="1"/>
</dbReference>
<evidence type="ECO:0000259" key="5">
    <source>
        <dbReference type="PROSITE" id="PS50949"/>
    </source>
</evidence>
<dbReference type="RefSeq" id="WP_146690599.1">
    <property type="nucleotide sequence ID" value="NZ_LT629750.1"/>
</dbReference>
<accession>A0A1H2BEJ0</accession>
<keyword evidence="3" id="KW-0804">Transcription</keyword>